<dbReference type="AlphaFoldDB" id="A0A9P0G3Z7"/>
<evidence type="ECO:0000256" key="2">
    <source>
        <dbReference type="ARBA" id="ARBA00022741"/>
    </source>
</evidence>
<reference evidence="6" key="2">
    <citation type="submission" date="2022-10" db="EMBL/GenBank/DDBJ databases">
        <authorList>
            <consortium name="ENA_rothamsted_submissions"/>
            <consortium name="culmorum"/>
            <person name="King R."/>
        </authorList>
    </citation>
    <scope>NUCLEOTIDE SEQUENCE</scope>
</reference>
<dbReference type="InterPro" id="IPR001806">
    <property type="entry name" value="Small_GTPase"/>
</dbReference>
<keyword evidence="1" id="KW-0488">Methylation</keyword>
<dbReference type="NCBIfam" id="TIGR00231">
    <property type="entry name" value="small_GTP"/>
    <property type="match status" value="1"/>
</dbReference>
<organism evidence="6 7">
    <name type="scientific">Diatraea saccharalis</name>
    <name type="common">sugarcane borer</name>
    <dbReference type="NCBI Taxonomy" id="40085"/>
    <lineage>
        <taxon>Eukaryota</taxon>
        <taxon>Metazoa</taxon>
        <taxon>Ecdysozoa</taxon>
        <taxon>Arthropoda</taxon>
        <taxon>Hexapoda</taxon>
        <taxon>Insecta</taxon>
        <taxon>Pterygota</taxon>
        <taxon>Neoptera</taxon>
        <taxon>Endopterygota</taxon>
        <taxon>Lepidoptera</taxon>
        <taxon>Glossata</taxon>
        <taxon>Ditrysia</taxon>
        <taxon>Pyraloidea</taxon>
        <taxon>Crambidae</taxon>
        <taxon>Crambinae</taxon>
        <taxon>Diatraea</taxon>
    </lineage>
</organism>
<dbReference type="Pfam" id="PF00071">
    <property type="entry name" value="Ras"/>
    <property type="match status" value="1"/>
</dbReference>
<gene>
    <name evidence="6" type="ORF">DIATSA_LOCUS12806</name>
</gene>
<keyword evidence="3" id="KW-0342">GTP-binding</keyword>
<dbReference type="Gene3D" id="3.40.50.300">
    <property type="entry name" value="P-loop containing nucleotide triphosphate hydrolases"/>
    <property type="match status" value="1"/>
</dbReference>
<evidence type="ECO:0008006" key="8">
    <source>
        <dbReference type="Google" id="ProtNLM"/>
    </source>
</evidence>
<dbReference type="Proteomes" id="UP001153714">
    <property type="component" value="Chromosome 8"/>
</dbReference>
<dbReference type="SMART" id="SM00175">
    <property type="entry name" value="RAB"/>
    <property type="match status" value="1"/>
</dbReference>
<comment type="subcellular location">
    <subcellularLocation>
        <location evidence="5">Endomembrane system</location>
        <topology evidence="5">Lipid-anchor</topology>
        <orientation evidence="5">Cytoplasmic side</orientation>
    </subcellularLocation>
</comment>
<evidence type="ECO:0000256" key="4">
    <source>
        <dbReference type="ARBA" id="ARBA00023288"/>
    </source>
</evidence>
<dbReference type="EMBL" id="OU893339">
    <property type="protein sequence ID" value="CAH0764192.1"/>
    <property type="molecule type" value="Genomic_DNA"/>
</dbReference>
<protein>
    <recommendedName>
        <fullName evidence="8">GTP-binding protein Rit2</fullName>
    </recommendedName>
</protein>
<accession>A0A9P0G3Z7</accession>
<keyword evidence="7" id="KW-1185">Reference proteome</keyword>
<keyword evidence="2" id="KW-0547">Nucleotide-binding</keyword>
<dbReference type="PANTHER" id="PTHR24070">
    <property type="entry name" value="RAS, DI-RAS, AND RHEB FAMILY MEMBERS OF SMALL GTPASE SUPERFAMILY"/>
    <property type="match status" value="1"/>
</dbReference>
<evidence type="ECO:0000256" key="5">
    <source>
        <dbReference type="ARBA" id="ARBA00046278"/>
    </source>
</evidence>
<evidence type="ECO:0000256" key="1">
    <source>
        <dbReference type="ARBA" id="ARBA00022481"/>
    </source>
</evidence>
<evidence type="ECO:0000313" key="7">
    <source>
        <dbReference type="Proteomes" id="UP001153714"/>
    </source>
</evidence>
<dbReference type="GO" id="GO:0003924">
    <property type="term" value="F:GTPase activity"/>
    <property type="evidence" value="ECO:0007669"/>
    <property type="project" value="InterPro"/>
</dbReference>
<keyword evidence="4" id="KW-0449">Lipoprotein</keyword>
<dbReference type="OrthoDB" id="5976022at2759"/>
<reference evidence="6" key="1">
    <citation type="submission" date="2021-12" db="EMBL/GenBank/DDBJ databases">
        <authorList>
            <person name="King R."/>
        </authorList>
    </citation>
    <scope>NUCLEOTIDE SEQUENCE</scope>
</reference>
<proteinExistence type="predicted"/>
<dbReference type="SUPFAM" id="SSF52540">
    <property type="entry name" value="P-loop containing nucleoside triphosphate hydrolases"/>
    <property type="match status" value="1"/>
</dbReference>
<dbReference type="GO" id="GO:0007165">
    <property type="term" value="P:signal transduction"/>
    <property type="evidence" value="ECO:0007669"/>
    <property type="project" value="InterPro"/>
</dbReference>
<evidence type="ECO:0000313" key="6">
    <source>
        <dbReference type="EMBL" id="CAH0764192.1"/>
    </source>
</evidence>
<dbReference type="GO" id="GO:0012505">
    <property type="term" value="C:endomembrane system"/>
    <property type="evidence" value="ECO:0007669"/>
    <property type="project" value="UniProtKB-SubCell"/>
</dbReference>
<dbReference type="SMART" id="SM00174">
    <property type="entry name" value="RHO"/>
    <property type="match status" value="1"/>
</dbReference>
<dbReference type="GO" id="GO:0005525">
    <property type="term" value="F:GTP binding"/>
    <property type="evidence" value="ECO:0007669"/>
    <property type="project" value="UniProtKB-KW"/>
</dbReference>
<dbReference type="PRINTS" id="PR00449">
    <property type="entry name" value="RASTRNSFRMNG"/>
</dbReference>
<dbReference type="InterPro" id="IPR020849">
    <property type="entry name" value="Small_GTPase_Ras-type"/>
</dbReference>
<dbReference type="InterPro" id="IPR005225">
    <property type="entry name" value="Small_GTP-bd"/>
</dbReference>
<name>A0A9P0G3Z7_9NEOP</name>
<dbReference type="SMART" id="SM00173">
    <property type="entry name" value="RAS"/>
    <property type="match status" value="1"/>
</dbReference>
<dbReference type="GO" id="GO:0016020">
    <property type="term" value="C:membrane"/>
    <property type="evidence" value="ECO:0007669"/>
    <property type="project" value="InterPro"/>
</dbReference>
<dbReference type="InterPro" id="IPR027417">
    <property type="entry name" value="P-loop_NTPase"/>
</dbReference>
<dbReference type="PROSITE" id="PS51421">
    <property type="entry name" value="RAS"/>
    <property type="match status" value="1"/>
</dbReference>
<dbReference type="PROSITE" id="PS51419">
    <property type="entry name" value="RAB"/>
    <property type="match status" value="1"/>
</dbReference>
<evidence type="ECO:0000256" key="3">
    <source>
        <dbReference type="ARBA" id="ARBA00023134"/>
    </source>
</evidence>
<sequence>MAGEAAGTSRGLRVYKIVVLGDGGVGKSAVTLQFVSHSFLDYHDPTIEDSYQQQAVIDDEPALLDILDTAGQVEFTAMREQYMRCGEGFVLCYSVTDRRSFRAAAEYRRLLAQARPAERLPLVLVGNKLDLAPRLRQVSNFLNCMTNLFTHLLKKLNIEKKAMFHSFKAFILLRFF</sequence>